<proteinExistence type="inferred from homology"/>
<dbReference type="InterPro" id="IPR027623">
    <property type="entry name" value="AmmeMemoSam_A"/>
</dbReference>
<dbReference type="Pfam" id="PF01875">
    <property type="entry name" value="Memo"/>
    <property type="match status" value="1"/>
</dbReference>
<evidence type="ECO:0000259" key="3">
    <source>
        <dbReference type="PROSITE" id="PS51112"/>
    </source>
</evidence>
<evidence type="ECO:0000313" key="5">
    <source>
        <dbReference type="Proteomes" id="UP000216454"/>
    </source>
</evidence>
<dbReference type="InterPro" id="IPR002733">
    <property type="entry name" value="AMMECR1_domain"/>
</dbReference>
<gene>
    <name evidence="4" type="ORF">PSSU_0198</name>
</gene>
<dbReference type="Gene3D" id="3.30.700.20">
    <property type="entry name" value="Hypothetical protein ph0010, domain 1"/>
    <property type="match status" value="1"/>
</dbReference>
<dbReference type="Pfam" id="PF01871">
    <property type="entry name" value="AMMECR1"/>
    <property type="match status" value="1"/>
</dbReference>
<dbReference type="CDD" id="cd07361">
    <property type="entry name" value="MEMO_like"/>
    <property type="match status" value="1"/>
</dbReference>
<feature type="compositionally biased region" description="Polar residues" evidence="2">
    <location>
        <begin position="304"/>
        <end position="321"/>
    </location>
</feature>
<dbReference type="Proteomes" id="UP000216454">
    <property type="component" value="Unassembled WGS sequence"/>
</dbReference>
<dbReference type="PANTHER" id="PTHR11060:SF0">
    <property type="entry name" value="PROTEIN MEMO1"/>
    <property type="match status" value="1"/>
</dbReference>
<organism evidence="4 5">
    <name type="scientific">Pseudoscardovia suis</name>
    <dbReference type="NCBI Taxonomy" id="987063"/>
    <lineage>
        <taxon>Bacteria</taxon>
        <taxon>Bacillati</taxon>
        <taxon>Actinomycetota</taxon>
        <taxon>Actinomycetes</taxon>
        <taxon>Bifidobacteriales</taxon>
        <taxon>Bifidobacteriaceae</taxon>
        <taxon>Pseudoscardovia</taxon>
    </lineage>
</organism>
<accession>A0A261F2T5</accession>
<protein>
    <submittedName>
        <fullName evidence="4">Dioxygenase</fullName>
    </submittedName>
</protein>
<dbReference type="NCBIfam" id="TIGR04336">
    <property type="entry name" value="AmmeMemoSam_B"/>
    <property type="match status" value="1"/>
</dbReference>
<evidence type="ECO:0000256" key="1">
    <source>
        <dbReference type="ARBA" id="ARBA00006315"/>
    </source>
</evidence>
<comment type="caution">
    <text evidence="4">The sequence shown here is derived from an EMBL/GenBank/DDBJ whole genome shotgun (WGS) entry which is preliminary data.</text>
</comment>
<evidence type="ECO:0000313" key="4">
    <source>
        <dbReference type="EMBL" id="OZG53432.1"/>
    </source>
</evidence>
<dbReference type="GO" id="GO:0051213">
    <property type="term" value="F:dioxygenase activity"/>
    <property type="evidence" value="ECO:0007669"/>
    <property type="project" value="UniProtKB-KW"/>
</dbReference>
<keyword evidence="4" id="KW-0223">Dioxygenase</keyword>
<feature type="domain" description="AMMECR1" evidence="3">
    <location>
        <begin position="434"/>
        <end position="616"/>
    </location>
</feature>
<comment type="similarity">
    <text evidence="1">Belongs to the MEMO1 family.</text>
</comment>
<dbReference type="EMBL" id="MWWQ01000004">
    <property type="protein sequence ID" value="OZG53432.1"/>
    <property type="molecule type" value="Genomic_DNA"/>
</dbReference>
<dbReference type="Gene3D" id="3.40.830.10">
    <property type="entry name" value="LigB-like"/>
    <property type="match status" value="1"/>
</dbReference>
<dbReference type="InterPro" id="IPR023473">
    <property type="entry name" value="AMMECR1"/>
</dbReference>
<keyword evidence="5" id="KW-1185">Reference proteome</keyword>
<feature type="compositionally biased region" description="Low complexity" evidence="2">
    <location>
        <begin position="325"/>
        <end position="348"/>
    </location>
</feature>
<dbReference type="PROSITE" id="PS51112">
    <property type="entry name" value="AMMECR1"/>
    <property type="match status" value="1"/>
</dbReference>
<evidence type="ECO:0000256" key="2">
    <source>
        <dbReference type="SAM" id="MobiDB-lite"/>
    </source>
</evidence>
<dbReference type="InterPro" id="IPR036071">
    <property type="entry name" value="AMMECR1_dom_sf"/>
</dbReference>
<keyword evidence="4" id="KW-0560">Oxidoreductase</keyword>
<dbReference type="Gene3D" id="3.30.1490.150">
    <property type="entry name" value="Hypothetical protein ph0010, domain 2"/>
    <property type="match status" value="1"/>
</dbReference>
<dbReference type="InterPro" id="IPR027485">
    <property type="entry name" value="AMMECR1_N"/>
</dbReference>
<dbReference type="NCBIfam" id="TIGR00296">
    <property type="entry name" value="TIGR00296 family protein"/>
    <property type="match status" value="1"/>
</dbReference>
<sequence length="616" mass="67437">MAILTPDKTLEPSKAYVRTPAVAGTFYPADTFILRERVDRELRYAESAVVELATERRIKANLPKAIITPHAGYTFSGGTAALAYALLEDGRGEINRVVIMGPTHTVAVRGVACCNASAFGSPLGDFPVDREAEQYLLDHVPCMTVNDQTHQAEHSLEVQLPFLQQTLGTVPIVPLNVGDASPQEVGDVMRAFWDDPGTMFIITTDLSHYYPHDTARRIDDQTIGRICERLLPIRTQMACGANAVNGLLDVCIERDIKPVLLGCSTSGDSDQVSVAGQGRIPIADTNEAVVGYASFAIWDDSATHSDSSNPSQASGAAQTVRTAGAAETSHTSQTTAAASHATAASQAQDAPHVPSPSDIATDLHEVGERIAHLHTEAHKIAVVHQVRQERRKESLERGLSNLVKHTESYKKFSADPDNYSSDPATNTTNMIPYNAGEALLAIARNSIAHELGRPEQQIVTTEYTKWLNRKAATFVTLTENERLRGCVGSLVATRPLRDDVVAHALNAAFEDPRFAPVAVEELPLLRIEVSVLSKPERIDAQSREELAERLHPYSDGVILRRGKSVVTYLPRVWEQLNDPRDFISRLLLKMGLPADYWDDDIVAERYSVVSFDEPEK</sequence>
<reference evidence="4 5" key="1">
    <citation type="journal article" date="2017" name="BMC Genomics">
        <title>Comparative genomic and phylogenomic analyses of the Bifidobacteriaceae family.</title>
        <authorList>
            <person name="Lugli G.A."/>
            <person name="Milani C."/>
            <person name="Turroni F."/>
            <person name="Duranti S."/>
            <person name="Mancabelli L."/>
            <person name="Mangifesta M."/>
            <person name="Ferrario C."/>
            <person name="Modesto M."/>
            <person name="Mattarelli P."/>
            <person name="Jiri K."/>
            <person name="van Sinderen D."/>
            <person name="Ventura M."/>
        </authorList>
    </citation>
    <scope>NUCLEOTIDE SEQUENCE [LARGE SCALE GENOMIC DNA]</scope>
    <source>
        <strain evidence="4 5">DSM 24744</strain>
    </source>
</reference>
<dbReference type="OrthoDB" id="9785549at2"/>
<dbReference type="AlphaFoldDB" id="A0A261F2T5"/>
<name>A0A261F2T5_9BIFI</name>
<dbReference type="RefSeq" id="WP_158216087.1">
    <property type="nucleotide sequence ID" value="NZ_MWWQ01000004.1"/>
</dbReference>
<dbReference type="SUPFAM" id="SSF143447">
    <property type="entry name" value="AMMECR1-like"/>
    <property type="match status" value="1"/>
</dbReference>
<dbReference type="PANTHER" id="PTHR11060">
    <property type="entry name" value="PROTEIN MEMO1"/>
    <property type="match status" value="1"/>
</dbReference>
<dbReference type="InterPro" id="IPR002737">
    <property type="entry name" value="MEMO1_fam"/>
</dbReference>
<dbReference type="NCBIfam" id="TIGR04335">
    <property type="entry name" value="AmmeMemoSam_A"/>
    <property type="match status" value="1"/>
</dbReference>
<feature type="region of interest" description="Disordered" evidence="2">
    <location>
        <begin position="303"/>
        <end position="359"/>
    </location>
</feature>